<evidence type="ECO:0000256" key="1">
    <source>
        <dbReference type="ARBA" id="ARBA00004651"/>
    </source>
</evidence>
<comment type="subcellular location">
    <subcellularLocation>
        <location evidence="1">Cell membrane</location>
        <topology evidence="1">Multi-pass membrane protein</topology>
    </subcellularLocation>
</comment>
<keyword evidence="4 6" id="KW-1133">Transmembrane helix</keyword>
<evidence type="ECO:0000256" key="3">
    <source>
        <dbReference type="ARBA" id="ARBA00022692"/>
    </source>
</evidence>
<evidence type="ECO:0000313" key="8">
    <source>
        <dbReference type="Proteomes" id="UP000660745"/>
    </source>
</evidence>
<feature type="transmembrane region" description="Helical" evidence="6">
    <location>
        <begin position="129"/>
        <end position="149"/>
    </location>
</feature>
<dbReference type="RefSeq" id="WP_189143186.1">
    <property type="nucleotide sequence ID" value="NZ_BMNK01000017.1"/>
</dbReference>
<evidence type="ECO:0000256" key="2">
    <source>
        <dbReference type="ARBA" id="ARBA00022475"/>
    </source>
</evidence>
<evidence type="ECO:0000256" key="6">
    <source>
        <dbReference type="SAM" id="Phobius"/>
    </source>
</evidence>
<evidence type="ECO:0000313" key="7">
    <source>
        <dbReference type="EMBL" id="GGP14753.1"/>
    </source>
</evidence>
<dbReference type="Gene3D" id="1.20.1250.20">
    <property type="entry name" value="MFS general substrate transporter like domains"/>
    <property type="match status" value="1"/>
</dbReference>
<dbReference type="GO" id="GO:0005886">
    <property type="term" value="C:plasma membrane"/>
    <property type="evidence" value="ECO:0007669"/>
    <property type="project" value="UniProtKB-SubCell"/>
</dbReference>
<feature type="transmembrane region" description="Helical" evidence="6">
    <location>
        <begin position="329"/>
        <end position="348"/>
    </location>
</feature>
<evidence type="ECO:0000256" key="4">
    <source>
        <dbReference type="ARBA" id="ARBA00022989"/>
    </source>
</evidence>
<organism evidence="7 8">
    <name type="scientific">Nonomuraea glycinis</name>
    <dbReference type="NCBI Taxonomy" id="2047744"/>
    <lineage>
        <taxon>Bacteria</taxon>
        <taxon>Bacillati</taxon>
        <taxon>Actinomycetota</taxon>
        <taxon>Actinomycetes</taxon>
        <taxon>Streptosporangiales</taxon>
        <taxon>Streptosporangiaceae</taxon>
        <taxon>Nonomuraea</taxon>
    </lineage>
</organism>
<feature type="transmembrane region" description="Helical" evidence="6">
    <location>
        <begin position="368"/>
        <end position="388"/>
    </location>
</feature>
<protein>
    <submittedName>
        <fullName evidence="7">MFS transporter</fullName>
    </submittedName>
</protein>
<accession>A0A918ABX3</accession>
<dbReference type="EMBL" id="BMNK01000017">
    <property type="protein sequence ID" value="GGP14753.1"/>
    <property type="molecule type" value="Genomic_DNA"/>
</dbReference>
<dbReference type="InterPro" id="IPR036259">
    <property type="entry name" value="MFS_trans_sf"/>
</dbReference>
<feature type="transmembrane region" description="Helical" evidence="6">
    <location>
        <begin position="12"/>
        <end position="32"/>
    </location>
</feature>
<dbReference type="AlphaFoldDB" id="A0A918ABX3"/>
<comment type="caution">
    <text evidence="7">The sequence shown here is derived from an EMBL/GenBank/DDBJ whole genome shotgun (WGS) entry which is preliminary data.</text>
</comment>
<reference evidence="7" key="2">
    <citation type="submission" date="2020-09" db="EMBL/GenBank/DDBJ databases">
        <authorList>
            <person name="Sun Q."/>
            <person name="Zhou Y."/>
        </authorList>
    </citation>
    <scope>NUCLEOTIDE SEQUENCE</scope>
    <source>
        <strain evidence="7">CGMCC 4.7430</strain>
    </source>
</reference>
<keyword evidence="8" id="KW-1185">Reference proteome</keyword>
<feature type="transmembrane region" description="Helical" evidence="6">
    <location>
        <begin position="272"/>
        <end position="291"/>
    </location>
</feature>
<sequence>MLFLAGGVTRQLAIVAEASLLVMTMLTVLGSASAEFGLAHLAAYLLPILFVLPLGVLVDRVRRGTALTVIGWLAAGLLTSLAMAVWLDAVTLPHVVLVATGVGMLRLSGELAQDAYLPAAVGRDRFVPVNAVLLVVGGLSSFGIVIQFYGSPRAIAVAAGVAALGFAASAWLFGLVHAPEEPAPPRTGVWREAVEGVRFTLTHPVLRAIVVCLFGLTAMQGPIEEFAVTPLLAEEGGEVTRPEAGLSWSVSLATPIGAVLAMLLYRRVGTFRLAWAAVLVSQPFALLVLAGMDWGPIWYVLGRLVPWAGAAVAAVTLLSHRQAITPSRLLGRSGATLIIALVVAEVAGSLLEVLAESLLGQQGPGDAGGWPVVVLATAAVLACAVPMFRLRRLSHPAEAGPPSDAGTS</sequence>
<name>A0A918ABX3_9ACTN</name>
<dbReference type="SUPFAM" id="SSF103473">
    <property type="entry name" value="MFS general substrate transporter"/>
    <property type="match status" value="1"/>
</dbReference>
<feature type="transmembrane region" description="Helical" evidence="6">
    <location>
        <begin position="246"/>
        <end position="265"/>
    </location>
</feature>
<dbReference type="PANTHER" id="PTHR23513">
    <property type="entry name" value="INTEGRAL MEMBRANE EFFLUX PROTEIN-RELATED"/>
    <property type="match status" value="1"/>
</dbReference>
<feature type="transmembrane region" description="Helical" evidence="6">
    <location>
        <begin position="297"/>
        <end position="317"/>
    </location>
</feature>
<keyword evidence="3 6" id="KW-0812">Transmembrane</keyword>
<gene>
    <name evidence="7" type="ORF">GCM10012278_71760</name>
</gene>
<keyword evidence="2" id="KW-1003">Cell membrane</keyword>
<feature type="transmembrane region" description="Helical" evidence="6">
    <location>
        <begin position="65"/>
        <end position="86"/>
    </location>
</feature>
<feature type="transmembrane region" description="Helical" evidence="6">
    <location>
        <begin position="38"/>
        <end position="58"/>
    </location>
</feature>
<proteinExistence type="predicted"/>
<evidence type="ECO:0000256" key="5">
    <source>
        <dbReference type="ARBA" id="ARBA00023136"/>
    </source>
</evidence>
<feature type="transmembrane region" description="Helical" evidence="6">
    <location>
        <begin position="155"/>
        <end position="176"/>
    </location>
</feature>
<dbReference type="Proteomes" id="UP000660745">
    <property type="component" value="Unassembled WGS sequence"/>
</dbReference>
<keyword evidence="5 6" id="KW-0472">Membrane</keyword>
<reference evidence="7" key="1">
    <citation type="journal article" date="2014" name="Int. J. Syst. Evol. Microbiol.">
        <title>Complete genome sequence of Corynebacterium casei LMG S-19264T (=DSM 44701T), isolated from a smear-ripened cheese.</title>
        <authorList>
            <consortium name="US DOE Joint Genome Institute (JGI-PGF)"/>
            <person name="Walter F."/>
            <person name="Albersmeier A."/>
            <person name="Kalinowski J."/>
            <person name="Ruckert C."/>
        </authorList>
    </citation>
    <scope>NUCLEOTIDE SEQUENCE</scope>
    <source>
        <strain evidence="7">CGMCC 4.7430</strain>
    </source>
</reference>
<dbReference type="PANTHER" id="PTHR23513:SF6">
    <property type="entry name" value="MAJOR FACILITATOR SUPERFAMILY ASSOCIATED DOMAIN-CONTAINING PROTEIN"/>
    <property type="match status" value="1"/>
</dbReference>